<comment type="caution">
    <text evidence="7">The sequence shown here is derived from an EMBL/GenBank/DDBJ whole genome shotgun (WGS) entry which is preliminary data.</text>
</comment>
<dbReference type="PANTHER" id="PTHR30250:SF28">
    <property type="entry name" value="POLYSACCHARIDE BIOSYNTHESIS PROTEIN"/>
    <property type="match status" value="1"/>
</dbReference>
<reference evidence="7 8" key="1">
    <citation type="journal article" date="2017" name="Int. J. Syst. Evol. Microbiol.">
        <title>Bacillus mangrovi sp. nov., isolated from a sediment sample from a mangrove forest.</title>
        <authorList>
            <person name="Gupta V."/>
            <person name="Singh P.K."/>
            <person name="Korpole S."/>
            <person name="Tanuku N.R.S."/>
            <person name="Pinnaka A.K."/>
        </authorList>
    </citation>
    <scope>NUCLEOTIDE SEQUENCE [LARGE SCALE GENOMIC DNA]</scope>
    <source>
        <strain evidence="7 8">KCTC 33872</strain>
    </source>
</reference>
<feature type="transmembrane region" description="Helical" evidence="6">
    <location>
        <begin position="337"/>
        <end position="356"/>
    </location>
</feature>
<dbReference type="EMBL" id="WMIB01000015">
    <property type="protein sequence ID" value="MTH54514.1"/>
    <property type="molecule type" value="Genomic_DNA"/>
</dbReference>
<evidence type="ECO:0000256" key="2">
    <source>
        <dbReference type="ARBA" id="ARBA00022475"/>
    </source>
</evidence>
<name>A0A7X2S6E5_9BACI</name>
<keyword evidence="8" id="KW-1185">Reference proteome</keyword>
<feature type="transmembrane region" description="Helical" evidence="6">
    <location>
        <begin position="257"/>
        <end position="281"/>
    </location>
</feature>
<evidence type="ECO:0000256" key="3">
    <source>
        <dbReference type="ARBA" id="ARBA00022692"/>
    </source>
</evidence>
<dbReference type="GO" id="GO:0005886">
    <property type="term" value="C:plasma membrane"/>
    <property type="evidence" value="ECO:0007669"/>
    <property type="project" value="UniProtKB-SubCell"/>
</dbReference>
<feature type="transmembrane region" description="Helical" evidence="6">
    <location>
        <begin position="302"/>
        <end position="325"/>
    </location>
</feature>
<feature type="transmembrane region" description="Helical" evidence="6">
    <location>
        <begin position="79"/>
        <end position="105"/>
    </location>
</feature>
<comment type="subcellular location">
    <subcellularLocation>
        <location evidence="1">Cell membrane</location>
        <topology evidence="1">Multi-pass membrane protein</topology>
    </subcellularLocation>
</comment>
<keyword evidence="3 6" id="KW-0812">Transmembrane</keyword>
<evidence type="ECO:0000256" key="1">
    <source>
        <dbReference type="ARBA" id="ARBA00004651"/>
    </source>
</evidence>
<evidence type="ECO:0000256" key="6">
    <source>
        <dbReference type="SAM" id="Phobius"/>
    </source>
</evidence>
<sequence length="434" mass="48415">MKRINMLSENRFFKNIVLVASGTAFAQILSIAMSPIITRIYPPEEYGVLSVFVSLLSLISIGASLDFQKAVPIADDDQSAYNLIVGAFLILISFCVTLITVFAFWGEQVFNLLNSEVLIDYMYLIAIGVLFIGVYNIMLHWSLRIKDFRVITRTTVTQSIASNLSKIGLGLMGLGSLGLILGQIIGQSGGIARLSFPLIEKRREIINVIKWSEIRKQLTRYIKFPLFSAPSNYIYTAGNEVPLIILTSLYGTTVAGLYGLANSIVSLPISLLAMSISQVFYSETASIGKSNPQKIKSLSLELSGKLALIGLLPLLVFVLFGPWIFSVAFGHHWYDAGKYARVLAFIVYVHFVILPVGRILEVIEKQNIGLVINLFRLVVIILTFIISKFLQFTDIQTITLYALVNIASYIISFIIVQLILTKEIQFSREFRKKL</sequence>
<dbReference type="AlphaFoldDB" id="A0A7X2S6E5"/>
<evidence type="ECO:0000256" key="5">
    <source>
        <dbReference type="ARBA" id="ARBA00023136"/>
    </source>
</evidence>
<feature type="transmembrane region" description="Helical" evidence="6">
    <location>
        <begin position="12"/>
        <end position="34"/>
    </location>
</feature>
<feature type="transmembrane region" description="Helical" evidence="6">
    <location>
        <begin position="46"/>
        <end position="67"/>
    </location>
</feature>
<evidence type="ECO:0000256" key="4">
    <source>
        <dbReference type="ARBA" id="ARBA00022989"/>
    </source>
</evidence>
<gene>
    <name evidence="7" type="ORF">GKZ89_14005</name>
</gene>
<feature type="transmembrane region" description="Helical" evidence="6">
    <location>
        <begin position="121"/>
        <end position="143"/>
    </location>
</feature>
<feature type="transmembrane region" description="Helical" evidence="6">
    <location>
        <begin position="368"/>
        <end position="386"/>
    </location>
</feature>
<dbReference type="Pfam" id="PF13440">
    <property type="entry name" value="Polysacc_synt_3"/>
    <property type="match status" value="1"/>
</dbReference>
<keyword evidence="2" id="KW-1003">Cell membrane</keyword>
<feature type="transmembrane region" description="Helical" evidence="6">
    <location>
        <begin position="164"/>
        <end position="185"/>
    </location>
</feature>
<keyword evidence="5 6" id="KW-0472">Membrane</keyword>
<protein>
    <submittedName>
        <fullName evidence="7">Oligosaccharide flippase family protein</fullName>
    </submittedName>
</protein>
<dbReference type="OrthoDB" id="109075at2"/>
<organism evidence="7 8">
    <name type="scientific">Metabacillus mangrovi</name>
    <dbReference type="NCBI Taxonomy" id="1491830"/>
    <lineage>
        <taxon>Bacteria</taxon>
        <taxon>Bacillati</taxon>
        <taxon>Bacillota</taxon>
        <taxon>Bacilli</taxon>
        <taxon>Bacillales</taxon>
        <taxon>Bacillaceae</taxon>
        <taxon>Metabacillus</taxon>
    </lineage>
</organism>
<dbReference type="InterPro" id="IPR050833">
    <property type="entry name" value="Poly_Biosynth_Transport"/>
</dbReference>
<evidence type="ECO:0000313" key="7">
    <source>
        <dbReference type="EMBL" id="MTH54514.1"/>
    </source>
</evidence>
<dbReference type="RefSeq" id="WP_155113027.1">
    <property type="nucleotide sequence ID" value="NZ_WMIB01000015.1"/>
</dbReference>
<evidence type="ECO:0000313" key="8">
    <source>
        <dbReference type="Proteomes" id="UP000434639"/>
    </source>
</evidence>
<dbReference type="PANTHER" id="PTHR30250">
    <property type="entry name" value="PST FAMILY PREDICTED COLANIC ACID TRANSPORTER"/>
    <property type="match status" value="1"/>
</dbReference>
<feature type="transmembrane region" description="Helical" evidence="6">
    <location>
        <begin position="398"/>
        <end position="420"/>
    </location>
</feature>
<accession>A0A7X2S6E5</accession>
<keyword evidence="4 6" id="KW-1133">Transmembrane helix</keyword>
<proteinExistence type="predicted"/>
<dbReference type="Proteomes" id="UP000434639">
    <property type="component" value="Unassembled WGS sequence"/>
</dbReference>